<dbReference type="EMBL" id="CP002879">
    <property type="protein sequence ID" value="AEI82776.1"/>
    <property type="molecule type" value="Genomic_DNA"/>
</dbReference>
<organism evidence="2 3">
    <name type="scientific">Cupriavidus necator (strain ATCC 43291 / DSM 13513 / CCUG 52238 / LMG 8453 / N-1)</name>
    <name type="common">Ralstonia eutropha</name>
    <dbReference type="NCBI Taxonomy" id="1042878"/>
    <lineage>
        <taxon>Bacteria</taxon>
        <taxon>Pseudomonadati</taxon>
        <taxon>Pseudomonadota</taxon>
        <taxon>Betaproteobacteria</taxon>
        <taxon>Burkholderiales</taxon>
        <taxon>Burkholderiaceae</taxon>
        <taxon>Cupriavidus</taxon>
    </lineage>
</organism>
<name>F8GWG8_CUPNN</name>
<protein>
    <submittedName>
        <fullName evidence="2">Uncharacterized protein</fullName>
    </submittedName>
</protein>
<evidence type="ECO:0000313" key="3">
    <source>
        <dbReference type="Proteomes" id="UP000006798"/>
    </source>
</evidence>
<gene>
    <name evidence="2" type="ordered locus">CNE_BB1p13810</name>
</gene>
<dbReference type="AlphaFoldDB" id="F8GWG8"/>
<keyword evidence="1" id="KW-1133">Transmembrane helix</keyword>
<proteinExistence type="predicted"/>
<evidence type="ECO:0000256" key="1">
    <source>
        <dbReference type="SAM" id="Phobius"/>
    </source>
</evidence>
<reference evidence="2 3" key="1">
    <citation type="journal article" date="2011" name="J. Bacteriol.">
        <title>Complete genome sequence of the type strain Cupriavidus necator N-1.</title>
        <authorList>
            <person name="Poehlein A."/>
            <person name="Kusian B."/>
            <person name="Friedrich B."/>
            <person name="Daniel R."/>
            <person name="Bowien B."/>
        </authorList>
    </citation>
    <scope>NUCLEOTIDE SEQUENCE [LARGE SCALE GENOMIC DNA]</scope>
    <source>
        <strain evidence="3">ATCC 43291 / DSM 13513 / CCUG 52238 / LMG 8453 / N-1</strain>
        <plasmid evidence="2 3">pBB1</plasmid>
    </source>
</reference>
<dbReference type="KEGG" id="cnc:CNE_BB1p13810"/>
<keyword evidence="1" id="KW-0812">Transmembrane</keyword>
<accession>F8GWG8</accession>
<dbReference type="HOGENOM" id="CLU_2536944_0_0_4"/>
<dbReference type="Proteomes" id="UP000006798">
    <property type="component" value="Plasmid pBB1"/>
</dbReference>
<sequence>MPLQGDLNVTTFRELNEIHVDAPGGVLPVLARTLSACDYNTMAPAHYVAVLAAVGFLLAFWPLARCGHAMRNGVASTAGHVSR</sequence>
<feature type="transmembrane region" description="Helical" evidence="1">
    <location>
        <begin position="45"/>
        <end position="64"/>
    </location>
</feature>
<geneLocation type="plasmid" evidence="2 3">
    <name>pBB1</name>
</geneLocation>
<keyword evidence="1" id="KW-0472">Membrane</keyword>
<evidence type="ECO:0000313" key="2">
    <source>
        <dbReference type="EMBL" id="AEI82776.1"/>
    </source>
</evidence>
<keyword evidence="2" id="KW-0614">Plasmid</keyword>